<dbReference type="Pfam" id="PF00059">
    <property type="entry name" value="Lectin_C"/>
    <property type="match status" value="1"/>
</dbReference>
<feature type="region of interest" description="Disordered" evidence="11">
    <location>
        <begin position="1"/>
        <end position="29"/>
    </location>
</feature>
<dbReference type="SMART" id="SM00034">
    <property type="entry name" value="CLECT"/>
    <property type="match status" value="1"/>
</dbReference>
<evidence type="ECO:0000256" key="8">
    <source>
        <dbReference type="ARBA" id="ARBA00023157"/>
    </source>
</evidence>
<keyword evidence="6 12" id="KW-1133">Transmembrane helix</keyword>
<name>A0A673U2A2_SURSU</name>
<dbReference type="PROSITE" id="PS50041">
    <property type="entry name" value="C_TYPE_LECTIN_2"/>
    <property type="match status" value="1"/>
</dbReference>
<evidence type="ECO:0000313" key="14">
    <source>
        <dbReference type="Ensembl" id="ENSSSUP00005015740.1"/>
    </source>
</evidence>
<evidence type="ECO:0000313" key="15">
    <source>
        <dbReference type="Proteomes" id="UP000472268"/>
    </source>
</evidence>
<dbReference type="InterPro" id="IPR013600">
    <property type="entry name" value="Ly49_N"/>
</dbReference>
<keyword evidence="8" id="KW-1015">Disulfide bond</keyword>
<dbReference type="InterPro" id="IPR052013">
    <property type="entry name" value="Mouse_KLRs"/>
</dbReference>
<dbReference type="GeneID" id="115304203"/>
<reference evidence="14" key="3">
    <citation type="submission" date="2025-09" db="UniProtKB">
        <authorList>
            <consortium name="Ensembl"/>
        </authorList>
    </citation>
    <scope>IDENTIFICATION</scope>
</reference>
<dbReference type="SUPFAM" id="SSF56436">
    <property type="entry name" value="C-type lectin-like"/>
    <property type="match status" value="1"/>
</dbReference>
<keyword evidence="15" id="KW-1185">Reference proteome</keyword>
<keyword evidence="3" id="KW-0430">Lectin</keyword>
<evidence type="ECO:0000256" key="3">
    <source>
        <dbReference type="ARBA" id="ARBA00022734"/>
    </source>
</evidence>
<reference evidence="14 15" key="1">
    <citation type="submission" date="2019-05" db="EMBL/GenBank/DDBJ databases">
        <title>A Chromosome-scale Meerkat (S. suricatta) Genome Assembly.</title>
        <authorList>
            <person name="Dudchenko O."/>
            <person name="Lieberman Aiden E."/>
            <person name="Tung J."/>
            <person name="Barreiro L.B."/>
            <person name="Clutton-Brock T.H."/>
        </authorList>
    </citation>
    <scope>NUCLEOTIDE SEQUENCE [LARGE SCALE GENOMIC DNA]</scope>
</reference>
<keyword evidence="2 12" id="KW-0812">Transmembrane</keyword>
<keyword evidence="5" id="KW-0735">Signal-anchor</keyword>
<accession>A0A673U2A2</accession>
<dbReference type="OMA" id="INFKIMS"/>
<dbReference type="GO" id="GO:0005886">
    <property type="term" value="C:plasma membrane"/>
    <property type="evidence" value="ECO:0007669"/>
    <property type="project" value="UniProtKB-ARBA"/>
</dbReference>
<feature type="transmembrane region" description="Helical" evidence="12">
    <location>
        <begin position="74"/>
        <end position="98"/>
    </location>
</feature>
<keyword evidence="4" id="KW-0130">Cell adhesion</keyword>
<evidence type="ECO:0000256" key="4">
    <source>
        <dbReference type="ARBA" id="ARBA00022889"/>
    </source>
</evidence>
<keyword evidence="10" id="KW-0325">Glycoprotein</keyword>
<comment type="subcellular location">
    <subcellularLocation>
        <location evidence="1">Membrane</location>
        <topology evidence="1">Single-pass type II membrane protein</topology>
    </subcellularLocation>
</comment>
<feature type="compositionally biased region" description="Polar residues" evidence="11">
    <location>
        <begin position="50"/>
        <end position="66"/>
    </location>
</feature>
<evidence type="ECO:0000256" key="9">
    <source>
        <dbReference type="ARBA" id="ARBA00023170"/>
    </source>
</evidence>
<evidence type="ECO:0000259" key="13">
    <source>
        <dbReference type="PROSITE" id="PS50041"/>
    </source>
</evidence>
<evidence type="ECO:0000256" key="1">
    <source>
        <dbReference type="ARBA" id="ARBA00004606"/>
    </source>
</evidence>
<evidence type="ECO:0000256" key="10">
    <source>
        <dbReference type="ARBA" id="ARBA00023180"/>
    </source>
</evidence>
<dbReference type="InterPro" id="IPR016187">
    <property type="entry name" value="CTDL_fold"/>
</dbReference>
<evidence type="ECO:0000256" key="11">
    <source>
        <dbReference type="SAM" id="MobiDB-lite"/>
    </source>
</evidence>
<dbReference type="PANTHER" id="PTHR46329:SF1">
    <property type="entry name" value="KILLER CELL LECTIN-LIKE RECEPTOR 2"/>
    <property type="match status" value="1"/>
</dbReference>
<dbReference type="Gene3D" id="3.10.100.10">
    <property type="entry name" value="Mannose-Binding Protein A, subunit A"/>
    <property type="match status" value="1"/>
</dbReference>
<evidence type="ECO:0000256" key="2">
    <source>
        <dbReference type="ARBA" id="ARBA00022692"/>
    </source>
</evidence>
<dbReference type="InterPro" id="IPR001304">
    <property type="entry name" value="C-type_lectin-like"/>
</dbReference>
<keyword evidence="9" id="KW-0675">Receptor</keyword>
<dbReference type="Proteomes" id="UP000472268">
    <property type="component" value="Chromosome 10"/>
</dbReference>
<dbReference type="InterPro" id="IPR033992">
    <property type="entry name" value="NKR-like_CTLD"/>
</dbReference>
<dbReference type="GO" id="GO:0007155">
    <property type="term" value="P:cell adhesion"/>
    <property type="evidence" value="ECO:0007669"/>
    <property type="project" value="UniProtKB-KW"/>
</dbReference>
<keyword evidence="7 12" id="KW-0472">Membrane</keyword>
<dbReference type="PANTHER" id="PTHR46329">
    <property type="entry name" value="KILLER CELL LECTIN-LIKE RECEPTOR 2"/>
    <property type="match status" value="1"/>
</dbReference>
<dbReference type="OrthoDB" id="2142683at2759"/>
<evidence type="ECO:0000256" key="7">
    <source>
        <dbReference type="ARBA" id="ARBA00023136"/>
    </source>
</evidence>
<dbReference type="RefSeq" id="XP_029810150.1">
    <property type="nucleotide sequence ID" value="XM_029954290.1"/>
</dbReference>
<dbReference type="Pfam" id="PF08391">
    <property type="entry name" value="Ly49"/>
    <property type="match status" value="1"/>
</dbReference>
<feature type="region of interest" description="Disordered" evidence="11">
    <location>
        <begin position="50"/>
        <end position="69"/>
    </location>
</feature>
<protein>
    <recommendedName>
        <fullName evidence="13">C-type lectin domain-containing protein</fullName>
    </recommendedName>
</protein>
<dbReference type="InterPro" id="IPR016186">
    <property type="entry name" value="C-type_lectin-like/link_sf"/>
</dbReference>
<organism evidence="14 15">
    <name type="scientific">Suricata suricatta</name>
    <name type="common">Meerkat</name>
    <dbReference type="NCBI Taxonomy" id="37032"/>
    <lineage>
        <taxon>Eukaryota</taxon>
        <taxon>Metazoa</taxon>
        <taxon>Chordata</taxon>
        <taxon>Craniata</taxon>
        <taxon>Vertebrata</taxon>
        <taxon>Euteleostomi</taxon>
        <taxon>Mammalia</taxon>
        <taxon>Eutheria</taxon>
        <taxon>Laurasiatheria</taxon>
        <taxon>Carnivora</taxon>
        <taxon>Feliformia</taxon>
        <taxon>Herpestidae</taxon>
        <taxon>Suricata</taxon>
    </lineage>
</organism>
<feature type="domain" description="C-type lectin" evidence="13">
    <location>
        <begin position="180"/>
        <end position="288"/>
    </location>
</feature>
<gene>
    <name evidence="14" type="primary">LOC115304203</name>
</gene>
<dbReference type="CDD" id="cd03593">
    <property type="entry name" value="CLECT_NK_receptors_like"/>
    <property type="match status" value="1"/>
</dbReference>
<evidence type="ECO:0000256" key="12">
    <source>
        <dbReference type="SAM" id="Phobius"/>
    </source>
</evidence>
<dbReference type="AlphaFoldDB" id="A0A673U2A2"/>
<evidence type="ECO:0000256" key="6">
    <source>
        <dbReference type="ARBA" id="ARBA00022989"/>
    </source>
</evidence>
<dbReference type="GO" id="GO:0030246">
    <property type="term" value="F:carbohydrate binding"/>
    <property type="evidence" value="ECO:0007669"/>
    <property type="project" value="UniProtKB-KW"/>
</dbReference>
<sequence length="306" mass="35289">MHTRDPGLERPTSSTSFLDQLSPPPSPHCIDTEMSNQKVIYSTLRFLQSPSESQSRIRPGGTQSPGKTDDKEFSVPWCLIAVILGILCLLLLVIVTVLGTKIFQYIQENNQQREKIGNLSQEFQTVQNDSCLKKQHLTNKTLEYNSLGNERLLMKMKQNFKEICSRIIEGKLYENHWLCYGISCYYFILETKNWNGCKQTCQSYNSSLLKINDQDELTFIQAQINKNNYWIGLSYNESERKWKWTDSDPLPGKHYTFMNSSGRGQCAFLSSTRTTNIECSHMYGCVCEKTIDNVFSPCINSYKKKR</sequence>
<evidence type="ECO:0000256" key="5">
    <source>
        <dbReference type="ARBA" id="ARBA00022968"/>
    </source>
</evidence>
<reference evidence="14" key="2">
    <citation type="submission" date="2025-08" db="UniProtKB">
        <authorList>
            <consortium name="Ensembl"/>
        </authorList>
    </citation>
    <scope>IDENTIFICATION</scope>
</reference>
<proteinExistence type="predicted"/>
<dbReference type="Ensembl" id="ENSSSUT00005017957.1">
    <property type="protein sequence ID" value="ENSSSUP00005015740.1"/>
    <property type="gene ID" value="ENSSSUG00005010135.1"/>
</dbReference>